<sequence>MELEPAEAVLFPWFVQALGVLTFFLLSRYVKWLPYTAVLFLLGTFMGLATAKFQNDNRLSQSILEFWIPIDSELLLLVFLPGLIFKDASSLNVHLFQVSIVQCFVFAFPMVLGGAVLTALVAYYIFPYGWSFALAMTFGSILSATDPVAVAALLDSVGAPPRLKQHISGESLLNDGSALVFFALFAEVFYTELGVEGLGTDYNWGSGTAKFLRMSGGACAAGLFFGFGLILLLSILDRRLNREENIVQTAATITVAYLCYYTADVVWSTSGVLATVVCGITYRAFGDALINDNQLICDFWGLVEHLLNTVLFALGGLVWGSVIANAEEREGEFTGRDWADFVFQGYLIILYILLIIIRFALFIGAYPLISRIGLKSSKPEMIFQAFGGLRGAVGISLAIVLDNTVREAAEEGDFKYVGQTNKVFGFVGGIAFMTLCINATVAGPLLRRLGLADTTAIRKKIIESYKLHLRYETIEELIRLLAQPRFAKINFALIRDHVDWLKDLRQDEVLKAYKDYRNTHNHEKNYRDPNLSKVSPYLEDNEKDLEKQMAEHQKENIGISSDKNSTKVRIAKVTSSMSLIELRTVFLEILRSAYARQVELGELYNRQFLAFSLEQSIDFALDSVSNGSELNDWEYVSVVKAPWSTSVYTSKGMKYFRKCFGAFVLQDVKYEMMRLNVERCLAFLHAHDTAQRLLSQQFLDEQFSEEESKVIAESRRQCVEAVKLLKSYHMRDVEMIVSHNLCTVLLYNSSRCVEKLHRKGLLKGTEAETILEKIQESLQRVYACRERDHPGELPVDSDLMSEKDVDEMAPASG</sequence>
<feature type="transmembrane region" description="Helical" evidence="11">
    <location>
        <begin position="306"/>
        <end position="326"/>
    </location>
</feature>
<dbReference type="Gene3D" id="6.10.140.1330">
    <property type="match status" value="1"/>
</dbReference>
<dbReference type="GO" id="GO:0051453">
    <property type="term" value="P:regulation of intracellular pH"/>
    <property type="evidence" value="ECO:0007669"/>
    <property type="project" value="TreeGrafter"/>
</dbReference>
<dbReference type="GO" id="GO:0098719">
    <property type="term" value="P:sodium ion import across plasma membrane"/>
    <property type="evidence" value="ECO:0007669"/>
    <property type="project" value="TreeGrafter"/>
</dbReference>
<dbReference type="InParanoid" id="B7G8Q6"/>
<keyword evidence="6" id="KW-0915">Sodium</keyword>
<evidence type="ECO:0000256" key="4">
    <source>
        <dbReference type="ARBA" id="ARBA00022692"/>
    </source>
</evidence>
<reference evidence="14" key="2">
    <citation type="submission" date="2008-08" db="EMBL/GenBank/DDBJ databases">
        <authorList>
            <consortium name="Diatom Consortium"/>
            <person name="Grigoriev I."/>
            <person name="Grimwood J."/>
            <person name="Kuo A."/>
            <person name="Otillar R.P."/>
            <person name="Salamov A."/>
            <person name="Detter J.C."/>
            <person name="Lindquist E."/>
            <person name="Shapiro H."/>
            <person name="Lucas S."/>
            <person name="Glavina del Rio T."/>
            <person name="Pitluck S."/>
            <person name="Rokhsar D."/>
            <person name="Bowler C."/>
        </authorList>
    </citation>
    <scope>GENOME REANNOTATION</scope>
    <source>
        <strain evidence="14">CCAP 1055/1</strain>
    </source>
</reference>
<dbReference type="InterPro" id="IPR018422">
    <property type="entry name" value="Cation/H_exchanger_CPA1"/>
</dbReference>
<dbReference type="EMBL" id="CM000621">
    <property type="protein sequence ID" value="EEC45213.1"/>
    <property type="molecule type" value="Genomic_DNA"/>
</dbReference>
<dbReference type="InterPro" id="IPR006153">
    <property type="entry name" value="Cation/H_exchanger_TM"/>
</dbReference>
<keyword evidence="7" id="KW-0406">Ion transport</keyword>
<feature type="domain" description="Cation/H+ exchanger transmembrane" evidence="12">
    <location>
        <begin position="22"/>
        <end position="447"/>
    </location>
</feature>
<dbReference type="GO" id="GO:0005886">
    <property type="term" value="C:plasma membrane"/>
    <property type="evidence" value="ECO:0007669"/>
    <property type="project" value="UniProtKB-SubCell"/>
</dbReference>
<feature type="transmembrane region" description="Helical" evidence="11">
    <location>
        <begin position="32"/>
        <end position="51"/>
    </location>
</feature>
<dbReference type="Proteomes" id="UP000000759">
    <property type="component" value="Chromosome 19"/>
</dbReference>
<dbReference type="GeneID" id="7194962"/>
<keyword evidence="5 11" id="KW-1133">Transmembrane helix</keyword>
<evidence type="ECO:0000256" key="3">
    <source>
        <dbReference type="ARBA" id="ARBA00022475"/>
    </source>
</evidence>
<evidence type="ECO:0000256" key="7">
    <source>
        <dbReference type="ARBA" id="ARBA00023065"/>
    </source>
</evidence>
<dbReference type="GO" id="GO:0015386">
    <property type="term" value="F:potassium:proton antiporter activity"/>
    <property type="evidence" value="ECO:0007669"/>
    <property type="project" value="TreeGrafter"/>
</dbReference>
<feature type="transmembrane region" description="Helical" evidence="11">
    <location>
        <begin position="423"/>
        <end position="446"/>
    </location>
</feature>
<keyword evidence="8 11" id="KW-0472">Membrane</keyword>
<evidence type="ECO:0000256" key="1">
    <source>
        <dbReference type="ARBA" id="ARBA00004651"/>
    </source>
</evidence>
<dbReference type="AlphaFoldDB" id="B7G8Q6"/>
<keyword evidence="2" id="KW-0813">Transport</keyword>
<reference evidence="13 14" key="1">
    <citation type="journal article" date="2008" name="Nature">
        <title>The Phaeodactylum genome reveals the evolutionary history of diatom genomes.</title>
        <authorList>
            <person name="Bowler C."/>
            <person name="Allen A.E."/>
            <person name="Badger J.H."/>
            <person name="Grimwood J."/>
            <person name="Jabbari K."/>
            <person name="Kuo A."/>
            <person name="Maheswari U."/>
            <person name="Martens C."/>
            <person name="Maumus F."/>
            <person name="Otillar R.P."/>
            <person name="Rayko E."/>
            <person name="Salamov A."/>
            <person name="Vandepoele K."/>
            <person name="Beszteri B."/>
            <person name="Gruber A."/>
            <person name="Heijde M."/>
            <person name="Katinka M."/>
            <person name="Mock T."/>
            <person name="Valentin K."/>
            <person name="Verret F."/>
            <person name="Berges J.A."/>
            <person name="Brownlee C."/>
            <person name="Cadoret J.P."/>
            <person name="Chiovitti A."/>
            <person name="Choi C.J."/>
            <person name="Coesel S."/>
            <person name="De Martino A."/>
            <person name="Detter J.C."/>
            <person name="Durkin C."/>
            <person name="Falciatore A."/>
            <person name="Fournet J."/>
            <person name="Haruta M."/>
            <person name="Huysman M.J."/>
            <person name="Jenkins B.D."/>
            <person name="Jiroutova K."/>
            <person name="Jorgensen R.E."/>
            <person name="Joubert Y."/>
            <person name="Kaplan A."/>
            <person name="Kroger N."/>
            <person name="Kroth P.G."/>
            <person name="La Roche J."/>
            <person name="Lindquist E."/>
            <person name="Lommer M."/>
            <person name="Martin-Jezequel V."/>
            <person name="Lopez P.J."/>
            <person name="Lucas S."/>
            <person name="Mangogna M."/>
            <person name="McGinnis K."/>
            <person name="Medlin L.K."/>
            <person name="Montsant A."/>
            <person name="Oudot-Le Secq M.P."/>
            <person name="Napoli C."/>
            <person name="Obornik M."/>
            <person name="Parker M.S."/>
            <person name="Petit J.L."/>
            <person name="Porcel B.M."/>
            <person name="Poulsen N."/>
            <person name="Robison M."/>
            <person name="Rychlewski L."/>
            <person name="Rynearson T.A."/>
            <person name="Schmutz J."/>
            <person name="Shapiro H."/>
            <person name="Siaut M."/>
            <person name="Stanley M."/>
            <person name="Sussman M.R."/>
            <person name="Taylor A.R."/>
            <person name="Vardi A."/>
            <person name="von Dassow P."/>
            <person name="Vyverman W."/>
            <person name="Willis A."/>
            <person name="Wyrwicz L.S."/>
            <person name="Rokhsar D.S."/>
            <person name="Weissenbach J."/>
            <person name="Armbrust E.V."/>
            <person name="Green B.R."/>
            <person name="Van de Peer Y."/>
            <person name="Grigoriev I.V."/>
        </authorList>
    </citation>
    <scope>NUCLEOTIDE SEQUENCE [LARGE SCALE GENOMIC DNA]</scope>
    <source>
        <strain evidence="13 14">CCAP 1055/1</strain>
    </source>
</reference>
<dbReference type="GO" id="GO:0015385">
    <property type="term" value="F:sodium:proton antiporter activity"/>
    <property type="evidence" value="ECO:0007669"/>
    <property type="project" value="InterPro"/>
</dbReference>
<dbReference type="Pfam" id="PF00999">
    <property type="entry name" value="Na_H_Exchanger"/>
    <property type="match status" value="1"/>
</dbReference>
<feature type="transmembrane region" description="Helical" evidence="11">
    <location>
        <begin position="211"/>
        <end position="233"/>
    </location>
</feature>
<keyword evidence="14" id="KW-1185">Reference proteome</keyword>
<proteinExistence type="predicted"/>
<feature type="transmembrane region" description="Helical" evidence="11">
    <location>
        <begin position="104"/>
        <end position="126"/>
    </location>
</feature>
<evidence type="ECO:0000313" key="13">
    <source>
        <dbReference type="EMBL" id="EEC45213.1"/>
    </source>
</evidence>
<feature type="region of interest" description="Disordered" evidence="10">
    <location>
        <begin position="790"/>
        <end position="813"/>
    </location>
</feature>
<evidence type="ECO:0000256" key="2">
    <source>
        <dbReference type="ARBA" id="ARBA00022448"/>
    </source>
</evidence>
<gene>
    <name evidence="13" type="ORF">PHATRDRAFT_48886</name>
</gene>
<feature type="transmembrane region" description="Helical" evidence="11">
    <location>
        <begin position="346"/>
        <end position="369"/>
    </location>
</feature>
<evidence type="ECO:0000256" key="11">
    <source>
        <dbReference type="SAM" id="Phobius"/>
    </source>
</evidence>
<keyword evidence="4 11" id="KW-0812">Transmembrane</keyword>
<dbReference type="HOGENOM" id="CLU_339957_0_0_1"/>
<evidence type="ECO:0000256" key="8">
    <source>
        <dbReference type="ARBA" id="ARBA00023136"/>
    </source>
</evidence>
<evidence type="ECO:0000256" key="5">
    <source>
        <dbReference type="ARBA" id="ARBA00022989"/>
    </source>
</evidence>
<dbReference type="OrthoDB" id="441412at2759"/>
<comment type="subcellular location">
    <subcellularLocation>
        <location evidence="1">Cell membrane</location>
        <topology evidence="1">Multi-pass membrane protein</topology>
    </subcellularLocation>
</comment>
<feature type="transmembrane region" description="Helical" evidence="11">
    <location>
        <begin position="269"/>
        <end position="285"/>
    </location>
</feature>
<evidence type="ECO:0000256" key="6">
    <source>
        <dbReference type="ARBA" id="ARBA00023053"/>
    </source>
</evidence>
<dbReference type="RefSeq" id="XP_002183513.1">
    <property type="nucleotide sequence ID" value="XM_002183477.1"/>
</dbReference>
<feature type="transmembrane region" description="Helical" evidence="11">
    <location>
        <begin position="381"/>
        <end position="401"/>
    </location>
</feature>
<organism evidence="13 14">
    <name type="scientific">Phaeodactylum tricornutum (strain CCAP 1055/1)</name>
    <dbReference type="NCBI Taxonomy" id="556484"/>
    <lineage>
        <taxon>Eukaryota</taxon>
        <taxon>Sar</taxon>
        <taxon>Stramenopiles</taxon>
        <taxon>Ochrophyta</taxon>
        <taxon>Bacillariophyta</taxon>
        <taxon>Bacillariophyceae</taxon>
        <taxon>Bacillariophycidae</taxon>
        <taxon>Naviculales</taxon>
        <taxon>Phaeodactylaceae</taxon>
        <taxon>Phaeodactylum</taxon>
    </lineage>
</organism>
<accession>B7G8Q6</accession>
<dbReference type="PANTHER" id="PTHR10110:SF86">
    <property type="entry name" value="SODIUM_HYDROGEN EXCHANGER 7"/>
    <property type="match status" value="1"/>
</dbReference>
<protein>
    <recommendedName>
        <fullName evidence="12">Cation/H+ exchanger transmembrane domain-containing protein</fullName>
    </recommendedName>
</protein>
<dbReference type="PaxDb" id="2850-Phatr48886"/>
<dbReference type="KEGG" id="pti:PHATRDRAFT_48886"/>
<evidence type="ECO:0000256" key="10">
    <source>
        <dbReference type="SAM" id="MobiDB-lite"/>
    </source>
</evidence>
<keyword evidence="3" id="KW-1003">Cell membrane</keyword>
<dbReference type="eggNOG" id="KOG1965">
    <property type="taxonomic scope" value="Eukaryota"/>
</dbReference>
<evidence type="ECO:0000313" key="14">
    <source>
        <dbReference type="Proteomes" id="UP000000759"/>
    </source>
</evidence>
<dbReference type="PANTHER" id="PTHR10110">
    <property type="entry name" value="SODIUM/HYDROGEN EXCHANGER"/>
    <property type="match status" value="1"/>
</dbReference>
<evidence type="ECO:0000259" key="12">
    <source>
        <dbReference type="Pfam" id="PF00999"/>
    </source>
</evidence>
<feature type="transmembrane region" description="Helical" evidence="11">
    <location>
        <begin position="7"/>
        <end position="26"/>
    </location>
</feature>
<evidence type="ECO:0000256" key="9">
    <source>
        <dbReference type="ARBA" id="ARBA00023201"/>
    </source>
</evidence>
<feature type="transmembrane region" description="Helical" evidence="11">
    <location>
        <begin position="63"/>
        <end position="84"/>
    </location>
</feature>
<keyword evidence="9" id="KW-0739">Sodium transport</keyword>
<name>B7G8Q6_PHATC</name>